<organism evidence="2 3">
    <name type="scientific">Senna tora</name>
    <dbReference type="NCBI Taxonomy" id="362788"/>
    <lineage>
        <taxon>Eukaryota</taxon>
        <taxon>Viridiplantae</taxon>
        <taxon>Streptophyta</taxon>
        <taxon>Embryophyta</taxon>
        <taxon>Tracheophyta</taxon>
        <taxon>Spermatophyta</taxon>
        <taxon>Magnoliopsida</taxon>
        <taxon>eudicotyledons</taxon>
        <taxon>Gunneridae</taxon>
        <taxon>Pentapetalae</taxon>
        <taxon>rosids</taxon>
        <taxon>fabids</taxon>
        <taxon>Fabales</taxon>
        <taxon>Fabaceae</taxon>
        <taxon>Caesalpinioideae</taxon>
        <taxon>Cassia clade</taxon>
        <taxon>Senna</taxon>
    </lineage>
</organism>
<dbReference type="OrthoDB" id="1660139at2759"/>
<comment type="caution">
    <text evidence="2">The sequence shown here is derived from an EMBL/GenBank/DDBJ whole genome shotgun (WGS) entry which is preliminary data.</text>
</comment>
<evidence type="ECO:0000313" key="3">
    <source>
        <dbReference type="Proteomes" id="UP000634136"/>
    </source>
</evidence>
<proteinExistence type="predicted"/>
<reference evidence="2" key="1">
    <citation type="submission" date="2020-09" db="EMBL/GenBank/DDBJ databases">
        <title>Genome-Enabled Discovery of Anthraquinone Biosynthesis in Senna tora.</title>
        <authorList>
            <person name="Kang S.-H."/>
            <person name="Pandey R.P."/>
            <person name="Lee C.-M."/>
            <person name="Sim J.-S."/>
            <person name="Jeong J.-T."/>
            <person name="Choi B.-S."/>
            <person name="Jung M."/>
            <person name="Ginzburg D."/>
            <person name="Zhao K."/>
            <person name="Won S.Y."/>
            <person name="Oh T.-J."/>
            <person name="Yu Y."/>
            <person name="Kim N.-H."/>
            <person name="Lee O.R."/>
            <person name="Lee T.-H."/>
            <person name="Bashyal P."/>
            <person name="Kim T.-S."/>
            <person name="Lee W.-H."/>
            <person name="Kawkins C."/>
            <person name="Kim C.-K."/>
            <person name="Kim J.S."/>
            <person name="Ahn B.O."/>
            <person name="Rhee S.Y."/>
            <person name="Sohng J.K."/>
        </authorList>
    </citation>
    <scope>NUCLEOTIDE SEQUENCE</scope>
    <source>
        <tissue evidence="2">Leaf</tissue>
    </source>
</reference>
<accession>A0A835CDU1</accession>
<dbReference type="PANTHER" id="PTHR33484">
    <property type="entry name" value="BNAC07G33360D PROTEIN"/>
    <property type="match status" value="1"/>
</dbReference>
<dbReference type="EMBL" id="JAAIUW010000003">
    <property type="protein sequence ID" value="KAF7837796.1"/>
    <property type="molecule type" value="Genomic_DNA"/>
</dbReference>
<feature type="region of interest" description="Disordered" evidence="1">
    <location>
        <begin position="1"/>
        <end position="28"/>
    </location>
</feature>
<evidence type="ECO:0000313" key="2">
    <source>
        <dbReference type="EMBL" id="KAF7837796.1"/>
    </source>
</evidence>
<sequence length="170" mass="19056">MNYGQARKQSNSDNHRRPQAAAPKAKAKGCINSRDAASLYGGINVVHYTTTNPKPIINRDERLMMRRIGNIEIGFGMIEKVYGHGYGGGAARRPSTNKKAAFDNQRLREIGMEGFDLIEKTFGHQKRVRQQGGPTMNSKQAAYYYGGLNIVSYYNTTTKPQGRWGRPFKP</sequence>
<keyword evidence="3" id="KW-1185">Reference proteome</keyword>
<name>A0A835CDU1_9FABA</name>
<dbReference type="AlphaFoldDB" id="A0A835CDU1"/>
<gene>
    <name evidence="2" type="ORF">G2W53_006278</name>
</gene>
<evidence type="ECO:0000256" key="1">
    <source>
        <dbReference type="SAM" id="MobiDB-lite"/>
    </source>
</evidence>
<protein>
    <submittedName>
        <fullName evidence="2">Uncharacterized protein</fullName>
    </submittedName>
</protein>
<dbReference type="PANTHER" id="PTHR33484:SF12">
    <property type="entry name" value="AP2_ERF DOMAIN-CONTAINING PROTEIN"/>
    <property type="match status" value="1"/>
</dbReference>
<dbReference type="Proteomes" id="UP000634136">
    <property type="component" value="Unassembled WGS sequence"/>
</dbReference>